<dbReference type="EMBL" id="BQNB010020489">
    <property type="protein sequence ID" value="GJT96519.1"/>
    <property type="molecule type" value="Genomic_DNA"/>
</dbReference>
<gene>
    <name evidence="1" type="ORF">Tco_1092037</name>
</gene>
<evidence type="ECO:0000313" key="2">
    <source>
        <dbReference type="Proteomes" id="UP001151760"/>
    </source>
</evidence>
<organism evidence="1 2">
    <name type="scientific">Tanacetum coccineum</name>
    <dbReference type="NCBI Taxonomy" id="301880"/>
    <lineage>
        <taxon>Eukaryota</taxon>
        <taxon>Viridiplantae</taxon>
        <taxon>Streptophyta</taxon>
        <taxon>Embryophyta</taxon>
        <taxon>Tracheophyta</taxon>
        <taxon>Spermatophyta</taxon>
        <taxon>Magnoliopsida</taxon>
        <taxon>eudicotyledons</taxon>
        <taxon>Gunneridae</taxon>
        <taxon>Pentapetalae</taxon>
        <taxon>asterids</taxon>
        <taxon>campanulids</taxon>
        <taxon>Asterales</taxon>
        <taxon>Asteraceae</taxon>
        <taxon>Asteroideae</taxon>
        <taxon>Anthemideae</taxon>
        <taxon>Anthemidinae</taxon>
        <taxon>Tanacetum</taxon>
    </lineage>
</organism>
<feature type="non-terminal residue" evidence="1">
    <location>
        <position position="1"/>
    </location>
</feature>
<protein>
    <submittedName>
        <fullName evidence="1">Uncharacterized protein</fullName>
    </submittedName>
</protein>
<evidence type="ECO:0000313" key="1">
    <source>
        <dbReference type="EMBL" id="GJT96519.1"/>
    </source>
</evidence>
<name>A0ABQ5I8Q6_9ASTR</name>
<reference evidence="1" key="2">
    <citation type="submission" date="2022-01" db="EMBL/GenBank/DDBJ databases">
        <authorList>
            <person name="Yamashiro T."/>
            <person name="Shiraishi A."/>
            <person name="Satake H."/>
            <person name="Nakayama K."/>
        </authorList>
    </citation>
    <scope>NUCLEOTIDE SEQUENCE</scope>
</reference>
<sequence>THFPWHVTLRLEVVPGYGKAIRPIQSIQDFDELKHHCLTLKNMSYPHQRYAVYNTLVNEEEQSGFTQYTVSIKKIRRIHAYTSHITTKNKDLYAVSRMYYTPYPRFIIYEDSGRYQSWSLLQEIANTLYPTSPDKAYRSNSRLYKYKTLNSVLVIMESLVKVSKRRAFRRLNEDILKITILKTNMPYPSRKIRCIRACTHQRPQRNKAQYAVSRRPIHRIGNME</sequence>
<reference evidence="1" key="1">
    <citation type="journal article" date="2022" name="Int. J. Mol. Sci.">
        <title>Draft Genome of Tanacetum Coccineum: Genomic Comparison of Closely Related Tanacetum-Family Plants.</title>
        <authorList>
            <person name="Yamashiro T."/>
            <person name="Shiraishi A."/>
            <person name="Nakayama K."/>
            <person name="Satake H."/>
        </authorList>
    </citation>
    <scope>NUCLEOTIDE SEQUENCE</scope>
</reference>
<keyword evidence="2" id="KW-1185">Reference proteome</keyword>
<proteinExistence type="predicted"/>
<comment type="caution">
    <text evidence="1">The sequence shown here is derived from an EMBL/GenBank/DDBJ whole genome shotgun (WGS) entry which is preliminary data.</text>
</comment>
<dbReference type="Proteomes" id="UP001151760">
    <property type="component" value="Unassembled WGS sequence"/>
</dbReference>
<accession>A0ABQ5I8Q6</accession>